<reference evidence="1 2" key="1">
    <citation type="submission" date="2020-03" db="EMBL/GenBank/DDBJ databases">
        <title>WGS of actinomycetes isolated from Thailand.</title>
        <authorList>
            <person name="Thawai C."/>
        </authorList>
    </citation>
    <scope>NUCLEOTIDE SEQUENCE [LARGE SCALE GENOMIC DNA]</scope>
    <source>
        <strain evidence="1 2">FMUSA5-5</strain>
    </source>
</reference>
<gene>
    <name evidence="1" type="ORF">HCN51_52675</name>
</gene>
<dbReference type="EMBL" id="JAATEP010000078">
    <property type="protein sequence ID" value="NJP97989.1"/>
    <property type="molecule type" value="Genomic_DNA"/>
</dbReference>
<name>A0ABX1BJU3_9ACTN</name>
<dbReference type="RefSeq" id="WP_168021118.1">
    <property type="nucleotide sequence ID" value="NZ_JAATEP010000078.1"/>
</dbReference>
<keyword evidence="2" id="KW-1185">Reference proteome</keyword>
<evidence type="ECO:0000313" key="1">
    <source>
        <dbReference type="EMBL" id="NJP97989.1"/>
    </source>
</evidence>
<proteinExistence type="predicted"/>
<comment type="caution">
    <text evidence="1">The sequence shown here is derived from an EMBL/GenBank/DDBJ whole genome shotgun (WGS) entry which is preliminary data.</text>
</comment>
<evidence type="ECO:0000313" key="2">
    <source>
        <dbReference type="Proteomes" id="UP000696294"/>
    </source>
</evidence>
<accession>A0ABX1BJU3</accession>
<sequence length="396" mass="43473">MAGTPVWSARIRAERKERKWDVHATARRLREAAGDDKHDLPSHADLVRSIRRWESGKIAVMSERYRLLYCVIFHLDEDTLFASDAASTASAPPMTTETEPELGKITSLRQADRQVGGGHLYATVMDYLRTAIAPRLFSGPDGAQLFTTAAAFTEMAGWMAHDAGNDVLAGQHFGRALDFAGLGSDRHLEAHVLGSISHITLHLGRAGEAVTHAERGVAILTRARTPAPALHARLLARAASGLAAQQDSTRSARLLIRAEDMLGQRPQITPSPWTAPYDEATLALDTARCLLRCGRPTDSQHHARRFLNIRAASRTRSRALGQLTLASALLQQNQLDEACVLITEAVDNTRSLSSLVVTRHLTELRAQLQAHQGHRGAADCLGVLQEAHRERCWLYQ</sequence>
<dbReference type="InterPro" id="IPR011990">
    <property type="entry name" value="TPR-like_helical_dom_sf"/>
</dbReference>
<organism evidence="1 2">
    <name type="scientific">Nonomuraea composti</name>
    <dbReference type="NCBI Taxonomy" id="2720023"/>
    <lineage>
        <taxon>Bacteria</taxon>
        <taxon>Bacillati</taxon>
        <taxon>Actinomycetota</taxon>
        <taxon>Actinomycetes</taxon>
        <taxon>Streptosporangiales</taxon>
        <taxon>Streptosporangiaceae</taxon>
        <taxon>Nonomuraea</taxon>
    </lineage>
</organism>
<dbReference type="Gene3D" id="1.25.40.10">
    <property type="entry name" value="Tetratricopeptide repeat domain"/>
    <property type="match status" value="1"/>
</dbReference>
<dbReference type="Proteomes" id="UP000696294">
    <property type="component" value="Unassembled WGS sequence"/>
</dbReference>
<dbReference type="SUPFAM" id="SSF48452">
    <property type="entry name" value="TPR-like"/>
    <property type="match status" value="1"/>
</dbReference>
<protein>
    <submittedName>
        <fullName evidence="1">Uncharacterized protein</fullName>
    </submittedName>
</protein>